<accession>A0ABW1GY71</accession>
<dbReference type="PANTHER" id="PTHR34697:SF2">
    <property type="entry name" value="PHOSPHATIDYLGLYCEROL LYSYLTRANSFERASE"/>
    <property type="match status" value="1"/>
</dbReference>
<keyword evidence="3" id="KW-0812">Transmembrane</keyword>
<comment type="subcellular location">
    <subcellularLocation>
        <location evidence="1">Cell membrane</location>
        <topology evidence="1">Multi-pass membrane protein</topology>
    </subcellularLocation>
</comment>
<dbReference type="InterPro" id="IPR051211">
    <property type="entry name" value="PG_lysyltransferase"/>
</dbReference>
<dbReference type="GO" id="GO:0016746">
    <property type="term" value="F:acyltransferase activity"/>
    <property type="evidence" value="ECO:0007669"/>
    <property type="project" value="UniProtKB-KW"/>
</dbReference>
<dbReference type="InterPro" id="IPR016181">
    <property type="entry name" value="Acyl_CoA_acyltransferase"/>
</dbReference>
<keyword evidence="5" id="KW-0472">Membrane</keyword>
<sequence length="310" mass="34043">MRAILAADADREPDSALALLGDKRFHFSPSGASFLMYGVCGRSWIAFGPPVGPAAERYELLADFCATARRAGRRPAVYHVGDALLPELRRLGLAVHPVGESASVPLADFTLTGPARGALRRNWRRLARHDNLSFAVQPGADLLDELRPVSDAWLAGRPDMSFSLGGFVPGYLAQLPVAVLRQRARVVAFVALLPTPHRWGVDLLRYHPDAPPTAMDHLLVEVLHAARDRGLTSVELGLAPLSGLTGTDPLCRLGRLVYGHGERWYRFRGLRRFKAKFAPVWSPRHLAAPRGWHLPLVLAQVGRLSSRPPR</sequence>
<dbReference type="EC" id="2.3.1.-" evidence="7"/>
<evidence type="ECO:0000256" key="4">
    <source>
        <dbReference type="ARBA" id="ARBA00022989"/>
    </source>
</evidence>
<comment type="caution">
    <text evidence="7">The sequence shown here is derived from an EMBL/GenBank/DDBJ whole genome shotgun (WGS) entry which is preliminary data.</text>
</comment>
<gene>
    <name evidence="7" type="ORF">ACFQGL_03315</name>
</gene>
<evidence type="ECO:0000256" key="3">
    <source>
        <dbReference type="ARBA" id="ARBA00022692"/>
    </source>
</evidence>
<keyword evidence="2" id="KW-1003">Cell membrane</keyword>
<feature type="domain" description="Phosphatidylglycerol lysyltransferase C-terminal" evidence="6">
    <location>
        <begin position="2"/>
        <end position="287"/>
    </location>
</feature>
<dbReference type="InterPro" id="IPR024320">
    <property type="entry name" value="LPG_synthase_C"/>
</dbReference>
<dbReference type="SUPFAM" id="SSF55729">
    <property type="entry name" value="Acyl-CoA N-acyltransferases (Nat)"/>
    <property type="match status" value="1"/>
</dbReference>
<keyword evidence="7" id="KW-0012">Acyltransferase</keyword>
<dbReference type="PANTHER" id="PTHR34697">
    <property type="entry name" value="PHOSPHATIDYLGLYCEROL LYSYLTRANSFERASE"/>
    <property type="match status" value="1"/>
</dbReference>
<dbReference type="RefSeq" id="WP_377505089.1">
    <property type="nucleotide sequence ID" value="NZ_JBHSQS010000002.1"/>
</dbReference>
<dbReference type="Proteomes" id="UP001596226">
    <property type="component" value="Unassembled WGS sequence"/>
</dbReference>
<evidence type="ECO:0000313" key="8">
    <source>
        <dbReference type="Proteomes" id="UP001596226"/>
    </source>
</evidence>
<evidence type="ECO:0000256" key="1">
    <source>
        <dbReference type="ARBA" id="ARBA00004651"/>
    </source>
</evidence>
<name>A0ABW1GY71_9ACTN</name>
<dbReference type="EMBL" id="JBHSQS010000002">
    <property type="protein sequence ID" value="MFC5922369.1"/>
    <property type="molecule type" value="Genomic_DNA"/>
</dbReference>
<evidence type="ECO:0000313" key="7">
    <source>
        <dbReference type="EMBL" id="MFC5922369.1"/>
    </source>
</evidence>
<keyword evidence="8" id="KW-1185">Reference proteome</keyword>
<keyword evidence="4" id="KW-1133">Transmembrane helix</keyword>
<dbReference type="Pfam" id="PF09924">
    <property type="entry name" value="LPG_synthase_C"/>
    <property type="match status" value="1"/>
</dbReference>
<evidence type="ECO:0000256" key="2">
    <source>
        <dbReference type="ARBA" id="ARBA00022475"/>
    </source>
</evidence>
<protein>
    <submittedName>
        <fullName evidence="7">GNAT family N-acetyltransferase</fullName>
        <ecNumber evidence="7">2.3.1.-</ecNumber>
    </submittedName>
</protein>
<evidence type="ECO:0000259" key="6">
    <source>
        <dbReference type="Pfam" id="PF09924"/>
    </source>
</evidence>
<proteinExistence type="predicted"/>
<reference evidence="8" key="1">
    <citation type="journal article" date="2019" name="Int. J. Syst. Evol. Microbiol.">
        <title>The Global Catalogue of Microorganisms (GCM) 10K type strain sequencing project: providing services to taxonomists for standard genome sequencing and annotation.</title>
        <authorList>
            <consortium name="The Broad Institute Genomics Platform"/>
            <consortium name="The Broad Institute Genome Sequencing Center for Infectious Disease"/>
            <person name="Wu L."/>
            <person name="Ma J."/>
        </authorList>
    </citation>
    <scope>NUCLEOTIDE SEQUENCE [LARGE SCALE GENOMIC DNA]</scope>
    <source>
        <strain evidence="8">CGMCC 4.7144</strain>
    </source>
</reference>
<evidence type="ECO:0000256" key="5">
    <source>
        <dbReference type="ARBA" id="ARBA00023136"/>
    </source>
</evidence>
<keyword evidence="7" id="KW-0808">Transferase</keyword>
<organism evidence="7 8">
    <name type="scientific">Micromonospora vulcania</name>
    <dbReference type="NCBI Taxonomy" id="1441873"/>
    <lineage>
        <taxon>Bacteria</taxon>
        <taxon>Bacillati</taxon>
        <taxon>Actinomycetota</taxon>
        <taxon>Actinomycetes</taxon>
        <taxon>Micromonosporales</taxon>
        <taxon>Micromonosporaceae</taxon>
        <taxon>Micromonospora</taxon>
    </lineage>
</organism>